<keyword evidence="2" id="KW-0418">Kinase</keyword>
<dbReference type="AlphaFoldDB" id="W2S4F3"/>
<dbReference type="GO" id="GO:0016301">
    <property type="term" value="F:kinase activity"/>
    <property type="evidence" value="ECO:0007669"/>
    <property type="project" value="UniProtKB-KW"/>
</dbReference>
<evidence type="ECO:0000256" key="2">
    <source>
        <dbReference type="ARBA" id="ARBA00022777"/>
    </source>
</evidence>
<evidence type="ECO:0000313" key="5">
    <source>
        <dbReference type="Proteomes" id="UP000030752"/>
    </source>
</evidence>
<name>W2S4F3_CYPE1</name>
<dbReference type="InterPro" id="IPR011611">
    <property type="entry name" value="PfkB_dom"/>
</dbReference>
<dbReference type="PANTHER" id="PTHR42774:SF3">
    <property type="entry name" value="KETOHEXOKINASE"/>
    <property type="match status" value="1"/>
</dbReference>
<dbReference type="STRING" id="1220924.W2S4F3"/>
<protein>
    <recommendedName>
        <fullName evidence="3">Carbohydrate kinase PfkB domain-containing protein</fullName>
    </recommendedName>
</protein>
<dbReference type="InterPro" id="IPR052562">
    <property type="entry name" value="Ketohexokinase-related"/>
</dbReference>
<dbReference type="InterPro" id="IPR002173">
    <property type="entry name" value="Carboh/pur_kinase_PfkB_CS"/>
</dbReference>
<reference evidence="4 5" key="1">
    <citation type="submission" date="2013-03" db="EMBL/GenBank/DDBJ databases">
        <title>The Genome Sequence of Phialophora europaea CBS 101466.</title>
        <authorList>
            <consortium name="The Broad Institute Genomics Platform"/>
            <person name="Cuomo C."/>
            <person name="de Hoog S."/>
            <person name="Gorbushina A."/>
            <person name="Walker B."/>
            <person name="Young S.K."/>
            <person name="Zeng Q."/>
            <person name="Gargeya S."/>
            <person name="Fitzgerald M."/>
            <person name="Haas B."/>
            <person name="Abouelleil A."/>
            <person name="Allen A.W."/>
            <person name="Alvarado L."/>
            <person name="Arachchi H.M."/>
            <person name="Berlin A.M."/>
            <person name="Chapman S.B."/>
            <person name="Gainer-Dewar J."/>
            <person name="Goldberg J."/>
            <person name="Griggs A."/>
            <person name="Gujja S."/>
            <person name="Hansen M."/>
            <person name="Howarth C."/>
            <person name="Imamovic A."/>
            <person name="Ireland A."/>
            <person name="Larimer J."/>
            <person name="McCowan C."/>
            <person name="Murphy C."/>
            <person name="Pearson M."/>
            <person name="Poon T.W."/>
            <person name="Priest M."/>
            <person name="Roberts A."/>
            <person name="Saif S."/>
            <person name="Shea T."/>
            <person name="Sisk P."/>
            <person name="Sykes S."/>
            <person name="Wortman J."/>
            <person name="Nusbaum C."/>
            <person name="Birren B."/>
        </authorList>
    </citation>
    <scope>NUCLEOTIDE SEQUENCE [LARGE SCALE GENOMIC DNA]</scope>
    <source>
        <strain evidence="4 5">CBS 101466</strain>
    </source>
</reference>
<dbReference type="OrthoDB" id="204058at2759"/>
<dbReference type="SUPFAM" id="SSF53613">
    <property type="entry name" value="Ribokinase-like"/>
    <property type="match status" value="1"/>
</dbReference>
<dbReference type="GeneID" id="19970065"/>
<dbReference type="RefSeq" id="XP_008715303.1">
    <property type="nucleotide sequence ID" value="XM_008717081.1"/>
</dbReference>
<accession>W2S4F3</accession>
<keyword evidence="5" id="KW-1185">Reference proteome</keyword>
<dbReference type="InParanoid" id="W2S4F3"/>
<dbReference type="VEuPathDB" id="FungiDB:HMPREF1541_02726"/>
<feature type="domain" description="Carbohydrate kinase PfkB" evidence="3">
    <location>
        <begin position="1"/>
        <end position="332"/>
    </location>
</feature>
<dbReference type="PROSITE" id="PS00584">
    <property type="entry name" value="PFKB_KINASES_2"/>
    <property type="match status" value="1"/>
</dbReference>
<dbReference type="EMBL" id="KB822718">
    <property type="protein sequence ID" value="ETN43567.1"/>
    <property type="molecule type" value="Genomic_DNA"/>
</dbReference>
<sequence>MKHLVVVGACYLDTILTVPHYPGEDEKLRATSISHRRGGNGPNTLEVLAQLLHHKIPDNTRHPTTIPQPASPRPSLHLISTLPSKQSQAVSNIASSLDPTVDIDHSIFRESHTEPASSYIVRSSTSGSRTIVNYNDLPEMTEHDFQSAAEQLLSDAETWWFHFEGRIPEVTLRCIRYVRERCPEATVSVEVEKPQREGLEDLARAADVVFYSRSWAAARGYTSAAECVKEQAVRTRRDTRQMPRHAGTPSMLSICTWGEHGAALYAPAWQEPVEAPALEIADGKVVDTIGAGDTFIAGMLHGFLSVQERFADFVRILVFANELAGLKVMREGFDGLAEDVYRRATDLERVILGME</sequence>
<gene>
    <name evidence="4" type="ORF">HMPREF1541_02726</name>
</gene>
<dbReference type="Pfam" id="PF00294">
    <property type="entry name" value="PfkB"/>
    <property type="match status" value="1"/>
</dbReference>
<dbReference type="Gene3D" id="3.40.1190.20">
    <property type="match status" value="1"/>
</dbReference>
<evidence type="ECO:0000313" key="4">
    <source>
        <dbReference type="EMBL" id="ETN43567.1"/>
    </source>
</evidence>
<keyword evidence="1" id="KW-0808">Transferase</keyword>
<dbReference type="Proteomes" id="UP000030752">
    <property type="component" value="Unassembled WGS sequence"/>
</dbReference>
<proteinExistence type="predicted"/>
<dbReference type="InterPro" id="IPR029056">
    <property type="entry name" value="Ribokinase-like"/>
</dbReference>
<evidence type="ECO:0000259" key="3">
    <source>
        <dbReference type="Pfam" id="PF00294"/>
    </source>
</evidence>
<organism evidence="4 5">
    <name type="scientific">Cyphellophora europaea (strain CBS 101466)</name>
    <name type="common">Phialophora europaea</name>
    <dbReference type="NCBI Taxonomy" id="1220924"/>
    <lineage>
        <taxon>Eukaryota</taxon>
        <taxon>Fungi</taxon>
        <taxon>Dikarya</taxon>
        <taxon>Ascomycota</taxon>
        <taxon>Pezizomycotina</taxon>
        <taxon>Eurotiomycetes</taxon>
        <taxon>Chaetothyriomycetidae</taxon>
        <taxon>Chaetothyriales</taxon>
        <taxon>Cyphellophoraceae</taxon>
        <taxon>Cyphellophora</taxon>
    </lineage>
</organism>
<dbReference type="eggNOG" id="KOG2947">
    <property type="taxonomic scope" value="Eukaryota"/>
</dbReference>
<evidence type="ECO:0000256" key="1">
    <source>
        <dbReference type="ARBA" id="ARBA00022679"/>
    </source>
</evidence>
<dbReference type="PANTHER" id="PTHR42774">
    <property type="entry name" value="PHOSPHOTRANSFERASE SYSTEM TRANSPORT PROTEIN"/>
    <property type="match status" value="1"/>
</dbReference>
<dbReference type="HOGENOM" id="CLU_027634_3_1_1"/>